<keyword evidence="3" id="KW-1185">Reference proteome</keyword>
<evidence type="ECO:0000313" key="2">
    <source>
        <dbReference type="EMBL" id="RKD17028.1"/>
    </source>
</evidence>
<evidence type="ECO:0000313" key="3">
    <source>
        <dbReference type="Proteomes" id="UP000283433"/>
    </source>
</evidence>
<dbReference type="InterPro" id="IPR036761">
    <property type="entry name" value="TTHA0802/YceI-like_sf"/>
</dbReference>
<dbReference type="EMBL" id="MBTA01000012">
    <property type="protein sequence ID" value="RKD17028.1"/>
    <property type="molecule type" value="Genomic_DNA"/>
</dbReference>
<organism evidence="2 3">
    <name type="scientific">Pelobium manganitolerans</name>
    <dbReference type="NCBI Taxonomy" id="1842495"/>
    <lineage>
        <taxon>Bacteria</taxon>
        <taxon>Pseudomonadati</taxon>
        <taxon>Bacteroidota</taxon>
        <taxon>Sphingobacteriia</taxon>
        <taxon>Sphingobacteriales</taxon>
        <taxon>Sphingobacteriaceae</taxon>
        <taxon>Pelobium</taxon>
    </lineage>
</organism>
<dbReference type="RefSeq" id="WP_120181219.1">
    <property type="nucleotide sequence ID" value="NZ_CBINCU010000002.1"/>
</dbReference>
<accession>A0A419S6S5</accession>
<comment type="caution">
    <text evidence="2">The sequence shown here is derived from an EMBL/GenBank/DDBJ whole genome shotgun (WGS) entry which is preliminary data.</text>
</comment>
<evidence type="ECO:0000259" key="1">
    <source>
        <dbReference type="SMART" id="SM00867"/>
    </source>
</evidence>
<dbReference type="AlphaFoldDB" id="A0A419S6S5"/>
<name>A0A419S6S5_9SPHI</name>
<dbReference type="Proteomes" id="UP000283433">
    <property type="component" value="Unassembled WGS sequence"/>
</dbReference>
<proteinExistence type="predicted"/>
<reference evidence="2 3" key="1">
    <citation type="submission" date="2016-07" db="EMBL/GenBank/DDBJ databases">
        <title>Genome of Pelobium manganitolerans.</title>
        <authorList>
            <person name="Wu S."/>
            <person name="Wang G."/>
        </authorList>
    </citation>
    <scope>NUCLEOTIDE SEQUENCE [LARGE SCALE GENOMIC DNA]</scope>
    <source>
        <strain evidence="2 3">YS-25</strain>
    </source>
</reference>
<dbReference type="SUPFAM" id="SSF101874">
    <property type="entry name" value="YceI-like"/>
    <property type="match status" value="1"/>
</dbReference>
<dbReference type="OrthoDB" id="9794147at2"/>
<dbReference type="SMART" id="SM00867">
    <property type="entry name" value="YceI"/>
    <property type="match status" value="1"/>
</dbReference>
<sequence length="198" mass="21401">MKRFNPKFIKNAVLATAVFFIASGINHKLNAQTAYGVAPGSQITVTGTSNLHDWTMAATSFACDANLNVAGGQLKDVRSLNFVLPVKNLKSKEDLMDTRAHKALNADTYDKITFKVSDVTVVAAQKLVKVTGNLTLSGVTKAISLQANYTVAEDQSVLFKGSKSIKMSEFKIKPPTFMMGALKVGDEVTINMALKLKK</sequence>
<dbReference type="InterPro" id="IPR007372">
    <property type="entry name" value="Lipid/polyisoprenoid-bd_YceI"/>
</dbReference>
<dbReference type="PANTHER" id="PTHR34406">
    <property type="entry name" value="PROTEIN YCEI"/>
    <property type="match status" value="1"/>
</dbReference>
<protein>
    <recommendedName>
        <fullName evidence="1">Lipid/polyisoprenoid-binding YceI-like domain-containing protein</fullName>
    </recommendedName>
</protein>
<gene>
    <name evidence="2" type="ORF">BCY91_02430</name>
</gene>
<feature type="domain" description="Lipid/polyisoprenoid-binding YceI-like" evidence="1">
    <location>
        <begin position="34"/>
        <end position="197"/>
    </location>
</feature>
<dbReference type="PANTHER" id="PTHR34406:SF1">
    <property type="entry name" value="PROTEIN YCEI"/>
    <property type="match status" value="1"/>
</dbReference>
<dbReference type="Gene3D" id="2.40.128.110">
    <property type="entry name" value="Lipid/polyisoprenoid-binding, YceI-like"/>
    <property type="match status" value="1"/>
</dbReference>
<dbReference type="Pfam" id="PF04264">
    <property type="entry name" value="YceI"/>
    <property type="match status" value="1"/>
</dbReference>